<evidence type="ECO:0000256" key="1">
    <source>
        <dbReference type="SAM" id="MobiDB-lite"/>
    </source>
</evidence>
<evidence type="ECO:0000313" key="2">
    <source>
        <dbReference type="EMBL" id="GBP21344.1"/>
    </source>
</evidence>
<evidence type="ECO:0000313" key="3">
    <source>
        <dbReference type="Proteomes" id="UP000299102"/>
    </source>
</evidence>
<dbReference type="EMBL" id="BGZK01000128">
    <property type="protein sequence ID" value="GBP21344.1"/>
    <property type="molecule type" value="Genomic_DNA"/>
</dbReference>
<sequence>MTILVDNFQKPMSTLIFHNVAIYLMQVSLMKKAKKIFRLAPSRNFDDYSEEAIERVLDKLPSLPTNEDAPSGCCVDQVSASPIPNSSAQIDITSSSTSKPRPTPI</sequence>
<keyword evidence="3" id="KW-1185">Reference proteome</keyword>
<protein>
    <submittedName>
        <fullName evidence="2">Uncharacterized protein</fullName>
    </submittedName>
</protein>
<name>A0A4C1U5U2_EUMVA</name>
<organism evidence="2 3">
    <name type="scientific">Eumeta variegata</name>
    <name type="common">Bagworm moth</name>
    <name type="synonym">Eumeta japonica</name>
    <dbReference type="NCBI Taxonomy" id="151549"/>
    <lineage>
        <taxon>Eukaryota</taxon>
        <taxon>Metazoa</taxon>
        <taxon>Ecdysozoa</taxon>
        <taxon>Arthropoda</taxon>
        <taxon>Hexapoda</taxon>
        <taxon>Insecta</taxon>
        <taxon>Pterygota</taxon>
        <taxon>Neoptera</taxon>
        <taxon>Endopterygota</taxon>
        <taxon>Lepidoptera</taxon>
        <taxon>Glossata</taxon>
        <taxon>Ditrysia</taxon>
        <taxon>Tineoidea</taxon>
        <taxon>Psychidae</taxon>
        <taxon>Oiketicinae</taxon>
        <taxon>Eumeta</taxon>
    </lineage>
</organism>
<feature type="compositionally biased region" description="Low complexity" evidence="1">
    <location>
        <begin position="93"/>
        <end position="105"/>
    </location>
</feature>
<feature type="compositionally biased region" description="Polar residues" evidence="1">
    <location>
        <begin position="78"/>
        <end position="92"/>
    </location>
</feature>
<proteinExistence type="predicted"/>
<gene>
    <name evidence="2" type="ORF">EVAR_11942_1</name>
</gene>
<dbReference type="Proteomes" id="UP000299102">
    <property type="component" value="Unassembled WGS sequence"/>
</dbReference>
<feature type="region of interest" description="Disordered" evidence="1">
    <location>
        <begin position="76"/>
        <end position="105"/>
    </location>
</feature>
<accession>A0A4C1U5U2</accession>
<comment type="caution">
    <text evidence="2">The sequence shown here is derived from an EMBL/GenBank/DDBJ whole genome shotgun (WGS) entry which is preliminary data.</text>
</comment>
<dbReference type="AlphaFoldDB" id="A0A4C1U5U2"/>
<reference evidence="2 3" key="1">
    <citation type="journal article" date="2019" name="Commun. Biol.">
        <title>The bagworm genome reveals a unique fibroin gene that provides high tensile strength.</title>
        <authorList>
            <person name="Kono N."/>
            <person name="Nakamura H."/>
            <person name="Ohtoshi R."/>
            <person name="Tomita M."/>
            <person name="Numata K."/>
            <person name="Arakawa K."/>
        </authorList>
    </citation>
    <scope>NUCLEOTIDE SEQUENCE [LARGE SCALE GENOMIC DNA]</scope>
</reference>